<dbReference type="EMBL" id="JABSTR010000007">
    <property type="protein sequence ID" value="KAH9374542.1"/>
    <property type="molecule type" value="Genomic_DNA"/>
</dbReference>
<reference evidence="11 12" key="1">
    <citation type="journal article" date="2020" name="Cell">
        <title>Large-Scale Comparative Analyses of Tick Genomes Elucidate Their Genetic Diversity and Vector Capacities.</title>
        <authorList>
            <consortium name="Tick Genome and Microbiome Consortium (TIGMIC)"/>
            <person name="Jia N."/>
            <person name="Wang J."/>
            <person name="Shi W."/>
            <person name="Du L."/>
            <person name="Sun Y."/>
            <person name="Zhan W."/>
            <person name="Jiang J.F."/>
            <person name="Wang Q."/>
            <person name="Zhang B."/>
            <person name="Ji P."/>
            <person name="Bell-Sakyi L."/>
            <person name="Cui X.M."/>
            <person name="Yuan T.T."/>
            <person name="Jiang B.G."/>
            <person name="Yang W.F."/>
            <person name="Lam T.T."/>
            <person name="Chang Q.C."/>
            <person name="Ding S.J."/>
            <person name="Wang X.J."/>
            <person name="Zhu J.G."/>
            <person name="Ruan X.D."/>
            <person name="Zhao L."/>
            <person name="Wei J.T."/>
            <person name="Ye R.Z."/>
            <person name="Que T.C."/>
            <person name="Du C.H."/>
            <person name="Zhou Y.H."/>
            <person name="Cheng J.X."/>
            <person name="Dai P.F."/>
            <person name="Guo W.B."/>
            <person name="Han X.H."/>
            <person name="Huang E.J."/>
            <person name="Li L.F."/>
            <person name="Wei W."/>
            <person name="Gao Y.C."/>
            <person name="Liu J.Z."/>
            <person name="Shao H.Z."/>
            <person name="Wang X."/>
            <person name="Wang C.C."/>
            <person name="Yang T.C."/>
            <person name="Huo Q.B."/>
            <person name="Li W."/>
            <person name="Chen H.Y."/>
            <person name="Chen S.E."/>
            <person name="Zhou L.G."/>
            <person name="Ni X.B."/>
            <person name="Tian J.H."/>
            <person name="Sheng Y."/>
            <person name="Liu T."/>
            <person name="Pan Y.S."/>
            <person name="Xia L.Y."/>
            <person name="Li J."/>
            <person name="Zhao F."/>
            <person name="Cao W.C."/>
        </authorList>
    </citation>
    <scope>NUCLEOTIDE SEQUENCE [LARGE SCALE GENOMIC DNA]</scope>
    <source>
        <strain evidence="11">HaeL-2018</strain>
    </source>
</reference>
<dbReference type="GO" id="GO:0005886">
    <property type="term" value="C:plasma membrane"/>
    <property type="evidence" value="ECO:0007669"/>
    <property type="project" value="TreeGrafter"/>
</dbReference>
<dbReference type="InterPro" id="IPR029058">
    <property type="entry name" value="AB_hydrolase_fold"/>
</dbReference>
<dbReference type="InterPro" id="IPR019826">
    <property type="entry name" value="Carboxylesterase_B_AS"/>
</dbReference>
<name>A0A9J6G831_HAELO</name>
<keyword evidence="12" id="KW-1185">Reference proteome</keyword>
<comment type="caution">
    <text evidence="11">The sequence shown here is derived from an EMBL/GenBank/DDBJ whole genome shotgun (WGS) entry which is preliminary data.</text>
</comment>
<keyword evidence="2" id="KW-0719">Serine esterase</keyword>
<keyword evidence="9" id="KW-0732">Signal</keyword>
<evidence type="ECO:0000313" key="11">
    <source>
        <dbReference type="EMBL" id="KAH9374542.1"/>
    </source>
</evidence>
<keyword evidence="3 9" id="KW-0378">Hydrolase</keyword>
<evidence type="ECO:0000259" key="10">
    <source>
        <dbReference type="Pfam" id="PF00135"/>
    </source>
</evidence>
<comment type="catalytic activity">
    <reaction evidence="7">
        <text>acetylcholine + H2O = choline + acetate + H(+)</text>
        <dbReference type="Rhea" id="RHEA:17561"/>
        <dbReference type="ChEBI" id="CHEBI:15354"/>
        <dbReference type="ChEBI" id="CHEBI:15355"/>
        <dbReference type="ChEBI" id="CHEBI:15377"/>
        <dbReference type="ChEBI" id="CHEBI:15378"/>
        <dbReference type="ChEBI" id="CHEBI:30089"/>
        <dbReference type="EC" id="3.1.1.7"/>
    </reaction>
</comment>
<dbReference type="GO" id="GO:0003990">
    <property type="term" value="F:acetylcholinesterase activity"/>
    <property type="evidence" value="ECO:0007669"/>
    <property type="project" value="UniProtKB-EC"/>
</dbReference>
<dbReference type="InterPro" id="IPR050654">
    <property type="entry name" value="AChE-related_enzymes"/>
</dbReference>
<feature type="active site" description="Charge relay system" evidence="8">
    <location>
        <position position="451"/>
    </location>
</feature>
<evidence type="ECO:0000256" key="3">
    <source>
        <dbReference type="ARBA" id="ARBA00022801"/>
    </source>
</evidence>
<feature type="domain" description="Carboxylesterase type B" evidence="10">
    <location>
        <begin position="24"/>
        <end position="491"/>
    </location>
</feature>
<dbReference type="VEuPathDB" id="VectorBase:HLOH_051382"/>
<dbReference type="Pfam" id="PF00135">
    <property type="entry name" value="COesterase"/>
    <property type="match status" value="1"/>
</dbReference>
<dbReference type="PROSITE" id="PS00122">
    <property type="entry name" value="CARBOXYLESTERASE_B_1"/>
    <property type="match status" value="1"/>
</dbReference>
<dbReference type="GO" id="GO:0005615">
    <property type="term" value="C:extracellular space"/>
    <property type="evidence" value="ECO:0007669"/>
    <property type="project" value="TreeGrafter"/>
</dbReference>
<keyword evidence="4" id="KW-0531">Neurotransmitter degradation</keyword>
<feature type="active site" description="Acyl-ester intermediate" evidence="8">
    <location>
        <position position="207"/>
    </location>
</feature>
<keyword evidence="5" id="KW-1015">Disulfide bond</keyword>
<dbReference type="InterPro" id="IPR000997">
    <property type="entry name" value="Cholinesterase"/>
</dbReference>
<dbReference type="FunFam" id="3.40.50.1820:FF:000029">
    <property type="entry name" value="Acetylcholinesterase"/>
    <property type="match status" value="1"/>
</dbReference>
<dbReference type="PANTHER" id="PTHR43918">
    <property type="entry name" value="ACETYLCHOLINESTERASE"/>
    <property type="match status" value="1"/>
</dbReference>
<dbReference type="PRINTS" id="PR00878">
    <property type="entry name" value="CHOLNESTRASE"/>
</dbReference>
<dbReference type="AlphaFoldDB" id="A0A9J6G831"/>
<dbReference type="OrthoDB" id="6482673at2759"/>
<dbReference type="OMA" id="HERWYNG"/>
<feature type="chain" id="PRO_5039962927" description="Carboxylic ester hydrolase" evidence="9">
    <location>
        <begin position="21"/>
        <end position="491"/>
    </location>
</feature>
<feature type="active site" description="Charge relay system" evidence="8">
    <location>
        <position position="337"/>
    </location>
</feature>
<evidence type="ECO:0000256" key="7">
    <source>
        <dbReference type="ARBA" id="ARBA00048484"/>
    </source>
</evidence>
<comment type="similarity">
    <text evidence="1 9">Belongs to the type-B carboxylesterase/lipase family.</text>
</comment>
<protein>
    <recommendedName>
        <fullName evidence="9">Carboxylic ester hydrolase</fullName>
        <ecNumber evidence="9">3.1.1.-</ecNumber>
    </recommendedName>
</protein>
<dbReference type="PANTHER" id="PTHR43918:SF4">
    <property type="entry name" value="CARBOXYLIC ESTER HYDROLASE"/>
    <property type="match status" value="1"/>
</dbReference>
<gene>
    <name evidence="11" type="ORF">HPB48_000200</name>
</gene>
<evidence type="ECO:0000256" key="5">
    <source>
        <dbReference type="ARBA" id="ARBA00023157"/>
    </source>
</evidence>
<evidence type="ECO:0000256" key="2">
    <source>
        <dbReference type="ARBA" id="ARBA00022487"/>
    </source>
</evidence>
<keyword evidence="6" id="KW-0325">Glycoprotein</keyword>
<dbReference type="InterPro" id="IPR002018">
    <property type="entry name" value="CarbesteraseB"/>
</dbReference>
<organism evidence="11 12">
    <name type="scientific">Haemaphysalis longicornis</name>
    <name type="common">Bush tick</name>
    <dbReference type="NCBI Taxonomy" id="44386"/>
    <lineage>
        <taxon>Eukaryota</taxon>
        <taxon>Metazoa</taxon>
        <taxon>Ecdysozoa</taxon>
        <taxon>Arthropoda</taxon>
        <taxon>Chelicerata</taxon>
        <taxon>Arachnida</taxon>
        <taxon>Acari</taxon>
        <taxon>Parasitiformes</taxon>
        <taxon>Ixodida</taxon>
        <taxon>Ixodoidea</taxon>
        <taxon>Ixodidae</taxon>
        <taxon>Haemaphysalinae</taxon>
        <taxon>Haemaphysalis</taxon>
    </lineage>
</organism>
<dbReference type="SUPFAM" id="SSF53474">
    <property type="entry name" value="alpha/beta-Hydrolases"/>
    <property type="match status" value="1"/>
</dbReference>
<dbReference type="EC" id="3.1.1.-" evidence="9"/>
<dbReference type="Proteomes" id="UP000821853">
    <property type="component" value="Chromosome 5"/>
</dbReference>
<dbReference type="GO" id="GO:0006581">
    <property type="term" value="P:acetylcholine catabolic process"/>
    <property type="evidence" value="ECO:0007669"/>
    <property type="project" value="TreeGrafter"/>
</dbReference>
<sequence length="491" mass="54166">MVCAVLLFPLLASFATRGNSYVVTSTSQGLLKGKIETVEGKTVEAYQGIPYAHPPVGHLRFRKPVPSESWNGTYDATHPKHSCIQPRFSVIFIVPTDLSEDCLYLNVWTTGPKRPLKPVLVWIHGGAFKFGSSHERWYNGAALAALNDVVVVSFNYRLGMLGFFDSGDETAPGNVGLWDQNLALRWVRQNIENFGGDPDAVTVFGESAGAMSIHAHMLSPHSEGLFTRAFLLSGTLSTNTPVDSLFDSVDKGNDVAKQLGCADAYRDLTTHPREVVGCLRTKDPDAIHRASEEAAGHKATNFLPSFKNEFLPTLPSQATAKKEYRRLDTLISATADEGAFGAIFQPDQRWLVEDLADFDDAGFQTSAQYLANSWCPNRVAHIARSYVETASSGGKQAVRKAVIDFVGDIYFKCPTMVFNEQHSDVGGKSYAFVFGYRSAKYPFPEFFGVPHTSDIPYYFGAPFLDTEAYTDEDRKFSRKAMDMFVSFAKTG</sequence>
<evidence type="ECO:0000256" key="6">
    <source>
        <dbReference type="ARBA" id="ARBA00023180"/>
    </source>
</evidence>
<feature type="signal peptide" evidence="9">
    <location>
        <begin position="1"/>
        <end position="20"/>
    </location>
</feature>
<proteinExistence type="inferred from homology"/>
<evidence type="ECO:0000256" key="1">
    <source>
        <dbReference type="ARBA" id="ARBA00005964"/>
    </source>
</evidence>
<accession>A0A9J6G831</accession>
<dbReference type="Gene3D" id="3.40.50.1820">
    <property type="entry name" value="alpha/beta hydrolase"/>
    <property type="match status" value="1"/>
</dbReference>
<evidence type="ECO:0000256" key="4">
    <source>
        <dbReference type="ARBA" id="ARBA00022867"/>
    </source>
</evidence>
<dbReference type="GO" id="GO:0019695">
    <property type="term" value="P:choline metabolic process"/>
    <property type="evidence" value="ECO:0007669"/>
    <property type="project" value="TreeGrafter"/>
</dbReference>
<evidence type="ECO:0000313" key="12">
    <source>
        <dbReference type="Proteomes" id="UP000821853"/>
    </source>
</evidence>
<evidence type="ECO:0000256" key="9">
    <source>
        <dbReference type="RuleBase" id="RU361235"/>
    </source>
</evidence>
<evidence type="ECO:0000256" key="8">
    <source>
        <dbReference type="PIRSR" id="PIRSR600997-1"/>
    </source>
</evidence>